<evidence type="ECO:0000313" key="2">
    <source>
        <dbReference type="EMBL" id="TVO58221.1"/>
    </source>
</evidence>
<protein>
    <submittedName>
        <fullName evidence="2">Uncharacterized protein</fullName>
    </submittedName>
</protein>
<proteinExistence type="predicted"/>
<keyword evidence="1" id="KW-0812">Transmembrane</keyword>
<keyword evidence="1" id="KW-1133">Transmembrane helix</keyword>
<sequence>MRKFLAVCLMVIPLALFALVLGVELTQNKTLLTTTAGQLASADVRQHDYLAVHGGTIALDGPYLPQRVSHADYVPVFAIAADGTASAHPSFIAIMPAGTMAGLLQPPASSDALRRVDILGMHDSSCGKLTKTSLPTSPALPCITHGKHPHDTLGMLIASSVMLLPFAGLGLWLWRRRGPVAVPHPPPGCLIKLGKAVMVALIFGAIAVAKLGDDVLPPLAKTAPHLGNTAPAATKVLDTLRAYLGSESFAADTVNYGYKLASLKKNLDTLNIQPGDTLEVQLVQLDAASIYTRDTLGAFRRRAANALIDHQIYLNGELVGGQFSTADTTDHWHALAMRQREPGGPVELIAEQTVHTEKGERRLRVAGEIEFLEGDAAAYQRGDKVVFRYTGPALQQVAQRREEIFRAVGRNPRLAFAMSNVLFTAERDILVARATGPDRRSFTP</sequence>
<evidence type="ECO:0000313" key="3">
    <source>
        <dbReference type="Proteomes" id="UP000319502"/>
    </source>
</evidence>
<gene>
    <name evidence="2" type="ORF">FHP91_05775</name>
</gene>
<comment type="caution">
    <text evidence="2">The sequence shown here is derived from an EMBL/GenBank/DDBJ whole genome shotgun (WGS) entry which is preliminary data.</text>
</comment>
<feature type="transmembrane region" description="Helical" evidence="1">
    <location>
        <begin position="153"/>
        <end position="173"/>
    </location>
</feature>
<dbReference type="RefSeq" id="WP_144308696.1">
    <property type="nucleotide sequence ID" value="NZ_VMNK01000004.1"/>
</dbReference>
<keyword evidence="1" id="KW-0472">Membrane</keyword>
<reference evidence="2 3" key="1">
    <citation type="submission" date="2019-07" db="EMBL/GenBank/DDBJ databases">
        <title>The pathways for chlorine oxyanion respiration interact through the shared metabolite chlorate.</title>
        <authorList>
            <person name="Barnum T.P."/>
            <person name="Cheng Y."/>
            <person name="Hill K.A."/>
            <person name="Lucas L.N."/>
            <person name="Carlson H.K."/>
            <person name="Coates J.D."/>
        </authorList>
    </citation>
    <scope>NUCLEOTIDE SEQUENCE [LARGE SCALE GENOMIC DNA]</scope>
    <source>
        <strain evidence="2 3">SFB-3</strain>
    </source>
</reference>
<dbReference type="EMBL" id="VMNK01000004">
    <property type="protein sequence ID" value="TVO58221.1"/>
    <property type="molecule type" value="Genomic_DNA"/>
</dbReference>
<dbReference type="AlphaFoldDB" id="A0A557QZ88"/>
<accession>A0A557QZ88</accession>
<organism evidence="2 3">
    <name type="scientific">Denitromonas halophila</name>
    <dbReference type="NCBI Taxonomy" id="1629404"/>
    <lineage>
        <taxon>Bacteria</taxon>
        <taxon>Pseudomonadati</taxon>
        <taxon>Pseudomonadota</taxon>
        <taxon>Betaproteobacteria</taxon>
        <taxon>Rhodocyclales</taxon>
        <taxon>Zoogloeaceae</taxon>
        <taxon>Denitromonas</taxon>
    </lineage>
</organism>
<dbReference type="Proteomes" id="UP000319502">
    <property type="component" value="Unassembled WGS sequence"/>
</dbReference>
<feature type="transmembrane region" description="Helical" evidence="1">
    <location>
        <begin position="193"/>
        <end position="212"/>
    </location>
</feature>
<name>A0A557QZ88_9RHOO</name>
<evidence type="ECO:0000256" key="1">
    <source>
        <dbReference type="SAM" id="Phobius"/>
    </source>
</evidence>
<keyword evidence="3" id="KW-1185">Reference proteome</keyword>